<keyword evidence="3" id="KW-0547">Nucleotide-binding</keyword>
<feature type="compositionally biased region" description="Low complexity" evidence="7">
    <location>
        <begin position="89"/>
        <end position="99"/>
    </location>
</feature>
<organism evidence="9">
    <name type="scientific">Brachypodium distachyon</name>
    <name type="common">Purple false brome</name>
    <name type="synonym">Trachynia distachya</name>
    <dbReference type="NCBI Taxonomy" id="15368"/>
    <lineage>
        <taxon>Eukaryota</taxon>
        <taxon>Viridiplantae</taxon>
        <taxon>Streptophyta</taxon>
        <taxon>Embryophyta</taxon>
        <taxon>Tracheophyta</taxon>
        <taxon>Spermatophyta</taxon>
        <taxon>Magnoliopsida</taxon>
        <taxon>Liliopsida</taxon>
        <taxon>Poales</taxon>
        <taxon>Poaceae</taxon>
        <taxon>BOP clade</taxon>
        <taxon>Pooideae</taxon>
        <taxon>Stipodae</taxon>
        <taxon>Brachypodieae</taxon>
        <taxon>Brachypodium</taxon>
    </lineage>
</organism>
<feature type="compositionally biased region" description="Low complexity" evidence="7">
    <location>
        <begin position="30"/>
        <end position="40"/>
    </location>
</feature>
<dbReference type="PANTHER" id="PTHR43381:SF4">
    <property type="entry name" value="EUKARYOTIC TRANSLATION INITIATION FACTOR 5B"/>
    <property type="match status" value="1"/>
</dbReference>
<reference evidence="9 10" key="1">
    <citation type="journal article" date="2010" name="Nature">
        <title>Genome sequencing and analysis of the model grass Brachypodium distachyon.</title>
        <authorList>
            <consortium name="International Brachypodium Initiative"/>
        </authorList>
    </citation>
    <scope>NUCLEOTIDE SEQUENCE [LARGE SCALE GENOMIC DNA]</scope>
    <source>
        <strain evidence="9">Bd21</strain>
        <strain evidence="10">cv. Bd21</strain>
    </source>
</reference>
<feature type="compositionally biased region" description="Acidic residues" evidence="7">
    <location>
        <begin position="113"/>
        <end position="123"/>
    </location>
</feature>
<dbReference type="GO" id="GO:0005737">
    <property type="term" value="C:cytoplasm"/>
    <property type="evidence" value="ECO:0000318"/>
    <property type="project" value="GO_Central"/>
</dbReference>
<dbReference type="PANTHER" id="PTHR43381">
    <property type="entry name" value="TRANSLATION INITIATION FACTOR IF-2-RELATED"/>
    <property type="match status" value="1"/>
</dbReference>
<feature type="compositionally biased region" description="Basic and acidic residues" evidence="7">
    <location>
        <begin position="14"/>
        <end position="25"/>
    </location>
</feature>
<dbReference type="STRING" id="15368.A0A0Q3IRK3"/>
<name>A0A0Q3IRK3_BRADI</name>
<feature type="domain" description="Tr-type G" evidence="8">
    <location>
        <begin position="415"/>
        <end position="632"/>
    </location>
</feature>
<feature type="compositionally biased region" description="Basic and acidic residues" evidence="7">
    <location>
        <begin position="386"/>
        <end position="395"/>
    </location>
</feature>
<dbReference type="GeneID" id="100840613"/>
<dbReference type="FunFam" id="3.40.50.300:FF:000112">
    <property type="entry name" value="Eukaryotic translation initiation factor 5B"/>
    <property type="match status" value="1"/>
</dbReference>
<reference evidence="9" key="2">
    <citation type="submission" date="2017-06" db="EMBL/GenBank/DDBJ databases">
        <title>WGS assembly of Brachypodium distachyon.</title>
        <authorList>
            <consortium name="The International Brachypodium Initiative"/>
            <person name="Lucas S."/>
            <person name="Harmon-Smith M."/>
            <person name="Lail K."/>
            <person name="Tice H."/>
            <person name="Grimwood J."/>
            <person name="Bruce D."/>
            <person name="Barry K."/>
            <person name="Shu S."/>
            <person name="Lindquist E."/>
            <person name="Wang M."/>
            <person name="Pitluck S."/>
            <person name="Vogel J.P."/>
            <person name="Garvin D.F."/>
            <person name="Mockler T.C."/>
            <person name="Schmutz J."/>
            <person name="Rokhsar D."/>
            <person name="Bevan M.W."/>
        </authorList>
    </citation>
    <scope>NUCLEOTIDE SEQUENCE</scope>
    <source>
        <strain evidence="9">Bd21</strain>
    </source>
</reference>
<dbReference type="KEGG" id="bdi:100840613"/>
<dbReference type="PRINTS" id="PR00315">
    <property type="entry name" value="ELONGATNFCT"/>
</dbReference>
<dbReference type="GO" id="GO:0006413">
    <property type="term" value="P:translational initiation"/>
    <property type="evidence" value="ECO:0000318"/>
    <property type="project" value="GO_Central"/>
</dbReference>
<dbReference type="CDD" id="cd01887">
    <property type="entry name" value="IF2_eIF5B"/>
    <property type="match status" value="1"/>
</dbReference>
<evidence type="ECO:0000256" key="7">
    <source>
        <dbReference type="SAM" id="MobiDB-lite"/>
    </source>
</evidence>
<accession>A0A0Q3IRK3</accession>
<keyword evidence="2" id="KW-0396">Initiation factor</keyword>
<protein>
    <recommendedName>
        <fullName evidence="8">Tr-type G domain-containing protein</fullName>
    </recommendedName>
</protein>
<evidence type="ECO:0000256" key="6">
    <source>
        <dbReference type="SAM" id="Coils"/>
    </source>
</evidence>
<dbReference type="Pfam" id="PF00009">
    <property type="entry name" value="GTP_EFTU"/>
    <property type="match status" value="1"/>
</dbReference>
<feature type="compositionally biased region" description="Basic and acidic residues" evidence="7">
    <location>
        <begin position="226"/>
        <end position="238"/>
    </location>
</feature>
<dbReference type="SUPFAM" id="SSF52540">
    <property type="entry name" value="P-loop containing nucleoside triphosphate hydrolases"/>
    <property type="match status" value="1"/>
</dbReference>
<feature type="region of interest" description="Disordered" evidence="7">
    <location>
        <begin position="378"/>
        <end position="405"/>
    </location>
</feature>
<dbReference type="Gene3D" id="2.40.30.10">
    <property type="entry name" value="Translation factors"/>
    <property type="match status" value="1"/>
</dbReference>
<dbReference type="EMBL" id="CM000881">
    <property type="protein sequence ID" value="KQK08451.1"/>
    <property type="molecule type" value="Genomic_DNA"/>
</dbReference>
<evidence type="ECO:0000259" key="8">
    <source>
        <dbReference type="PROSITE" id="PS51722"/>
    </source>
</evidence>
<dbReference type="NCBIfam" id="TIGR00231">
    <property type="entry name" value="small_GTP"/>
    <property type="match status" value="1"/>
</dbReference>
<keyword evidence="11" id="KW-1185">Reference proteome</keyword>
<evidence type="ECO:0000313" key="9">
    <source>
        <dbReference type="EMBL" id="KQK08451.1"/>
    </source>
</evidence>
<feature type="region of interest" description="Disordered" evidence="7">
    <location>
        <begin position="89"/>
        <end position="282"/>
    </location>
</feature>
<dbReference type="InterPro" id="IPR000795">
    <property type="entry name" value="T_Tr_GTP-bd_dom"/>
</dbReference>
<dbReference type="OrthoDB" id="4928at2759"/>
<feature type="coiled-coil region" evidence="6">
    <location>
        <begin position="283"/>
        <end position="310"/>
    </location>
</feature>
<evidence type="ECO:0000256" key="4">
    <source>
        <dbReference type="ARBA" id="ARBA00022917"/>
    </source>
</evidence>
<sequence length="737" mass="81605">MGSPTIAAIGGDEPPPKHDGRRDGAEEVADGSAEAPAAAARTEHFTGRKSGGSETGGRVAPDEEDLDEILAEIDQASACATLVATAAPAGTTSTPFFPASEPAATDAARAVEDGDADEMDGEVATESAAAKRRKRKKEKERKAAAKADVKKPPKHVQEMLEALARRKEAEERRQHEEEQRKRKADEERLRRQEVERMAEEAKKQKTGRVKEKQSRKMLNGKAMTRKQKEEAKRLEATRRQLLGQRGIPIGGGGAPDRNKRPIYDSKKKRLKPGKTSDDCGDHEQELNEVIKEEQSNIMKAEETLKLDQEIEGGKLINVNQDDEEDDIQWDDKFFSEDDDYDVNLTDTIDFEGEAKAEKKVAIEPVIQKVVCLDAGLKSSETEDGDNADKNGEDIRGSTLKSDPAKVDTDKKDMVLCSPICCILGHVETGKTKLLDCIRGTDVQGGEAGGITQQIGATYFPVEKIREATKELKADAALHVPGLLVIDTPGHESFSNLRSRGSSLCDIAILVVDIMHGIQSQTIESLKLLKKHRIDLIVALNKVDRLFSWKNCPNAPIKKALKQQTEDVKREFDARLTDIVTQFKIQGINTVLYYQSKKVDDTFKNIVPTCAISGEGIPDLLLLSVQWAQKKMKERLTFCEKVECTVLDVKLTEGHGTTIDVVLANGVLHEGDKIVISGMQGPIETHIRALLTPHPMRELRIKGFWRRTLFKTMNNEQGQDMIRRSVKILLIKLIIPCN</sequence>
<dbReference type="InterPro" id="IPR027417">
    <property type="entry name" value="P-loop_NTPase"/>
</dbReference>
<dbReference type="InterPro" id="IPR015760">
    <property type="entry name" value="TIF_IF2"/>
</dbReference>
<dbReference type="GO" id="GO:0003924">
    <property type="term" value="F:GTPase activity"/>
    <property type="evidence" value="ECO:0007669"/>
    <property type="project" value="InterPro"/>
</dbReference>
<evidence type="ECO:0000256" key="5">
    <source>
        <dbReference type="ARBA" id="ARBA00023134"/>
    </source>
</evidence>
<keyword evidence="5" id="KW-0342">GTP-binding</keyword>
<comment type="similarity">
    <text evidence="1">Belongs to the TRAFAC class translation factor GTPase superfamily. Classic translation factor GTPase family. IF-2 subfamily.</text>
</comment>
<evidence type="ECO:0000256" key="3">
    <source>
        <dbReference type="ARBA" id="ARBA00022741"/>
    </source>
</evidence>
<dbReference type="PROSITE" id="PS51722">
    <property type="entry name" value="G_TR_2"/>
    <property type="match status" value="1"/>
</dbReference>
<dbReference type="InterPro" id="IPR005225">
    <property type="entry name" value="Small_GTP-bd"/>
</dbReference>
<evidence type="ECO:0000313" key="10">
    <source>
        <dbReference type="EnsemblPlants" id="KQK08451"/>
    </source>
</evidence>
<dbReference type="RefSeq" id="XP_010231952.2">
    <property type="nucleotide sequence ID" value="XM_010233650.3"/>
</dbReference>
<dbReference type="AlphaFoldDB" id="A0A0Q3IRK3"/>
<dbReference type="Proteomes" id="UP000008810">
    <property type="component" value="Chromosome 2"/>
</dbReference>
<dbReference type="Gramene" id="KQK08451">
    <property type="protein sequence ID" value="KQK08451"/>
    <property type="gene ID" value="BRADI_2g41963v3"/>
</dbReference>
<keyword evidence="4" id="KW-0648">Protein biosynthesis</keyword>
<proteinExistence type="inferred from homology"/>
<dbReference type="Gene3D" id="3.40.50.300">
    <property type="entry name" value="P-loop containing nucleotide triphosphate hydrolases"/>
    <property type="match status" value="1"/>
</dbReference>
<evidence type="ECO:0000256" key="2">
    <source>
        <dbReference type="ARBA" id="ARBA00022540"/>
    </source>
</evidence>
<evidence type="ECO:0000256" key="1">
    <source>
        <dbReference type="ARBA" id="ARBA00007733"/>
    </source>
</evidence>
<feature type="compositionally biased region" description="Basic and acidic residues" evidence="7">
    <location>
        <begin position="140"/>
        <end position="214"/>
    </location>
</feature>
<keyword evidence="6" id="KW-0175">Coiled coil</keyword>
<dbReference type="EnsemblPlants" id="KQK08451">
    <property type="protein sequence ID" value="KQK08451"/>
    <property type="gene ID" value="BRADI_2g41963v3"/>
</dbReference>
<feature type="compositionally biased region" description="Basic and acidic residues" evidence="7">
    <location>
        <begin position="256"/>
        <end position="265"/>
    </location>
</feature>
<dbReference type="GO" id="GO:0005525">
    <property type="term" value="F:GTP binding"/>
    <property type="evidence" value="ECO:0007669"/>
    <property type="project" value="UniProtKB-KW"/>
</dbReference>
<evidence type="ECO:0000313" key="11">
    <source>
        <dbReference type="Proteomes" id="UP000008810"/>
    </source>
</evidence>
<reference evidence="10" key="3">
    <citation type="submission" date="2018-08" db="UniProtKB">
        <authorList>
            <consortium name="EnsemblPlants"/>
        </authorList>
    </citation>
    <scope>IDENTIFICATION</scope>
    <source>
        <strain evidence="10">cv. Bd21</strain>
    </source>
</reference>
<feature type="region of interest" description="Disordered" evidence="7">
    <location>
        <begin position="1"/>
        <end position="64"/>
    </location>
</feature>
<gene>
    <name evidence="10" type="primary">LOC100840613</name>
    <name evidence="9" type="ORF">BRADI_2g41963v3</name>
</gene>
<feature type="compositionally biased region" description="Basic residues" evidence="7">
    <location>
        <begin position="130"/>
        <end position="139"/>
    </location>
</feature>
<dbReference type="GO" id="GO:0003743">
    <property type="term" value="F:translation initiation factor activity"/>
    <property type="evidence" value="ECO:0000318"/>
    <property type="project" value="GO_Central"/>
</dbReference>